<feature type="transmembrane region" description="Helical" evidence="2">
    <location>
        <begin position="630"/>
        <end position="648"/>
    </location>
</feature>
<feature type="transmembrane region" description="Helical" evidence="2">
    <location>
        <begin position="511"/>
        <end position="532"/>
    </location>
</feature>
<keyword evidence="2" id="KW-0812">Transmembrane</keyword>
<keyword evidence="2" id="KW-0472">Membrane</keyword>
<keyword evidence="2" id="KW-1133">Transmembrane helix</keyword>
<evidence type="ECO:0000256" key="2">
    <source>
        <dbReference type="SAM" id="Phobius"/>
    </source>
</evidence>
<feature type="coiled-coil region" evidence="1">
    <location>
        <begin position="53"/>
        <end position="151"/>
    </location>
</feature>
<accession>A0ABN9VFP7</accession>
<gene>
    <name evidence="3" type="ORF">PCOR1329_LOCUS56948</name>
</gene>
<reference evidence="3" key="1">
    <citation type="submission" date="2023-10" db="EMBL/GenBank/DDBJ databases">
        <authorList>
            <person name="Chen Y."/>
            <person name="Shah S."/>
            <person name="Dougan E. K."/>
            <person name="Thang M."/>
            <person name="Chan C."/>
        </authorList>
    </citation>
    <scope>NUCLEOTIDE SEQUENCE [LARGE SCALE GENOMIC DNA]</scope>
</reference>
<keyword evidence="1" id="KW-0175">Coiled coil</keyword>
<sequence>MRGAAPSLRAVAFPRPAGEPRQEAVLTVAEARAQLRGVLEADRAAAALARRGADALQEALRAALRRRDELRRSAAGRPGAETDRLREAQQQLEGQLLQARLALAAALDERHALGGAAAPHQRDREGCAAQLAVLRQALDDEERMVEEARWAASLLESAASGAAAELAELRAQWPELQASTAREGERLCAEEAAAELARAELQRARSGEAARVLDRRARVCPESVCARRVPACRGASRPMFDRAREQAASLAEKGADYARVGVDKAQNFHSYASAQAKEQSAALAEAGYGLKESAGAIYDAKKKEGMTQLFDMAAGPQKKMLFALREVVKDGAVADPYMGEWIKTRIKDTIDLFWVDLEKYLDMARDDLRDQKTGKMTAKMELLEGAGADEKMMTCCLYWWRSKVLYAWWPFDISIFGQARDPLFWILTILSCLTGFGIRIITCSIILLFIVLGRPADEYQITQFILTFKGLQFISSGVVLGIIAAVKYYMCVYPDGTHTCNVDGPGATQDVWQGIVDWLGSSLLVWVAFAFLPCSDRTAGLREIGTEDAEALAREDNDAVSTKGCCGQNKWDRGRGGRLRGLMTYDLVCFLLSSAFLCFLMWRDMVRANRANLDLNGIGQEADSPEGHVALFWARMLYSFMALPFTFFKIPGIFDILTHTVPTGYNRHGKCVPYMLKQEL</sequence>
<name>A0ABN9VFP7_9DINO</name>
<dbReference type="PANTHER" id="PTHR40849:SF2">
    <property type="entry name" value="RGS DOMAIN-CONTAINING PROTEIN"/>
    <property type="match status" value="1"/>
</dbReference>
<evidence type="ECO:0000313" key="3">
    <source>
        <dbReference type="EMBL" id="CAK0870989.1"/>
    </source>
</evidence>
<proteinExistence type="predicted"/>
<keyword evidence="4" id="KW-1185">Reference proteome</keyword>
<feature type="transmembrane region" description="Helical" evidence="2">
    <location>
        <begin position="582"/>
        <end position="602"/>
    </location>
</feature>
<dbReference type="EMBL" id="CAUYUJ010017024">
    <property type="protein sequence ID" value="CAK0870989.1"/>
    <property type="molecule type" value="Genomic_DNA"/>
</dbReference>
<dbReference type="PANTHER" id="PTHR40849">
    <property type="entry name" value="C2 CALCIUM-DEPENDENT MEMBRANE TARGETING"/>
    <property type="match status" value="1"/>
</dbReference>
<evidence type="ECO:0000256" key="1">
    <source>
        <dbReference type="SAM" id="Coils"/>
    </source>
</evidence>
<comment type="caution">
    <text evidence="3">The sequence shown here is derived from an EMBL/GenBank/DDBJ whole genome shotgun (WGS) entry which is preliminary data.</text>
</comment>
<organism evidence="3 4">
    <name type="scientific">Prorocentrum cordatum</name>
    <dbReference type="NCBI Taxonomy" id="2364126"/>
    <lineage>
        <taxon>Eukaryota</taxon>
        <taxon>Sar</taxon>
        <taxon>Alveolata</taxon>
        <taxon>Dinophyceae</taxon>
        <taxon>Prorocentrales</taxon>
        <taxon>Prorocentraceae</taxon>
        <taxon>Prorocentrum</taxon>
    </lineage>
</organism>
<feature type="transmembrane region" description="Helical" evidence="2">
    <location>
        <begin position="423"/>
        <end position="452"/>
    </location>
</feature>
<protein>
    <submittedName>
        <fullName evidence="3">Uncharacterized protein</fullName>
    </submittedName>
</protein>
<evidence type="ECO:0000313" key="4">
    <source>
        <dbReference type="Proteomes" id="UP001189429"/>
    </source>
</evidence>
<feature type="transmembrane region" description="Helical" evidence="2">
    <location>
        <begin position="464"/>
        <end position="486"/>
    </location>
</feature>
<dbReference type="Proteomes" id="UP001189429">
    <property type="component" value="Unassembled WGS sequence"/>
</dbReference>